<dbReference type="InterPro" id="IPR013783">
    <property type="entry name" value="Ig-like_fold"/>
</dbReference>
<dbReference type="Proteomes" id="UP000002881">
    <property type="component" value="Chromosome"/>
</dbReference>
<dbReference type="KEGG" id="mpg:Theba_2153"/>
<dbReference type="HOGENOM" id="CLU_299723_0_0_0"/>
<gene>
    <name evidence="1" type="ORF">Theba_2153</name>
</gene>
<name>I2F783_9BACT</name>
<proteinExistence type="predicted"/>
<protein>
    <recommendedName>
        <fullName evidence="3">Cadherin domain-containing protein</fullName>
    </recommendedName>
</protein>
<dbReference type="NCBIfam" id="NF012211">
    <property type="entry name" value="tand_rpt_95"/>
    <property type="match status" value="1"/>
</dbReference>
<dbReference type="eggNOG" id="COG3291">
    <property type="taxonomic scope" value="Bacteria"/>
</dbReference>
<dbReference type="EMBL" id="CP003532">
    <property type="protein sequence ID" value="AFK07786.1"/>
    <property type="molecule type" value="Genomic_DNA"/>
</dbReference>
<dbReference type="Gene3D" id="2.60.40.10">
    <property type="entry name" value="Immunoglobulins"/>
    <property type="match status" value="3"/>
</dbReference>
<sequence precursor="true">MKRWMIYLLIAAVAVAIVLIIALPALLNKEPKLQFPVHVVNQGEKLSANLKPFVIDEKIDEVVLELVEGPGTISGFSYVFEPGFSYEGEVRVSIRATDKKGKSSQQEMLINVVRVNRPPEIDTSPIVVREGETVTINLNSLAVDPDGEELEFSVQGPGELHGSAYIYSPGYSDSGKTVLRVLAKDPNGNETARDIELEVIDVNAPPVLQLENQIVNEGEVLSVDISSKVVDEDNDKVVLSLEEGPGEITEGVFTYEPSYSDSGTETVRIKASDGSGNDVFSGFEILVIDVNRPPKSLLSDMNVNEGESLSFDLLSRVVDPDGDNVTFSLEGPGEIVDGSYIYNPDYSDAGDKSVVLILEDEKGATNTASFMVRVNDVNRPPQISIPDQSAKEGEQLKIYLKGFIFDPDGDEVTFEIADGPGFIEDDHYLFTPDFDSEGIHEVTLTAKDNKGLESVGFFKVTVENVNRSPVTLSPSINTSIMESFTLDLDLGSLFVDPDGDDLQFEVEGYGIVVDNSYQYSPGYNDKGEKVATVTATDPYGLSDSLVIRIDVKDRNRNPESSIEEMKTSIHEGSSLKIDLRPLFSDPDGDELIYSLSGIGEIEGSNYSYSPGYDEAGEKNVIVTASDNNGGSLSLPIIISVIDVNRPPQISIPDQSVKEGEQLKIYLKGFIFDPDGDEVTFEIADGPGFIEDDHYLFTPDFDSEGIHEVTLTAKDNKGLESVGFFKVTVENVNRSPVTLSPSINTSIMESFTLDLDLGSLFVDPDGDDLQFELQGIGSISANSYIYTPGFNDSGEKTATVTAIDSNGSSQSLPIRIEVRNLNRPPDVFLPDCIAEAGKEFSLYLRAFATDPDGDALRFNLISGPGEVVVDRYFFLPERADIGEREVILEVSDELGMKTKKRFRLEVIASEKVVRVSYALPLFSSENVRIVAGEYEIVSDRKQAVIKTNWEFSFDEIRFYSINESEETLIGTAIFDSTDDSLNRKIYSPSGDYVGNIILVTE</sequence>
<dbReference type="Pfam" id="PF17963">
    <property type="entry name" value="Big_9"/>
    <property type="match status" value="4"/>
</dbReference>
<dbReference type="GeneID" id="87107893"/>
<reference evidence="1 2" key="1">
    <citation type="journal article" date="2012" name="Genome Biol. Evol.">
        <title>Genome Sequence of the Mesophilic Thermotogales Bacterium Mesotoga prima MesG1.Ag.4.2 Reveals the Largest Thermotogales Genome To Date.</title>
        <authorList>
            <person name="Zhaxybayeva O."/>
            <person name="Swithers K.S."/>
            <person name="Foght J."/>
            <person name="Green A.G."/>
            <person name="Bruce D."/>
            <person name="Detter C."/>
            <person name="Han S."/>
            <person name="Teshima H."/>
            <person name="Han J."/>
            <person name="Woyke T."/>
            <person name="Pitluck S."/>
            <person name="Nolan M."/>
            <person name="Ivanova N."/>
            <person name="Pati A."/>
            <person name="Land M.L."/>
            <person name="Dlutek M."/>
            <person name="Doolittle W.F."/>
            <person name="Noll K.M."/>
            <person name="Nesbo C.L."/>
        </authorList>
    </citation>
    <scope>NUCLEOTIDE SEQUENCE [LARGE SCALE GENOMIC DNA]</scope>
    <source>
        <strain evidence="2">mesG1.Ag.4.2</strain>
    </source>
</reference>
<dbReference type="RefSeq" id="WP_014731554.1">
    <property type="nucleotide sequence ID" value="NC_017934.1"/>
</dbReference>
<organism evidence="1 2">
    <name type="scientific">Mesotoga prima MesG1.Ag.4.2</name>
    <dbReference type="NCBI Taxonomy" id="660470"/>
    <lineage>
        <taxon>Bacteria</taxon>
        <taxon>Thermotogati</taxon>
        <taxon>Thermotogota</taxon>
        <taxon>Thermotogae</taxon>
        <taxon>Kosmotogales</taxon>
        <taxon>Kosmotogaceae</taxon>
        <taxon>Mesotoga</taxon>
    </lineage>
</organism>
<accession>I2F783</accession>
<evidence type="ECO:0000313" key="2">
    <source>
        <dbReference type="Proteomes" id="UP000002881"/>
    </source>
</evidence>
<keyword evidence="2" id="KW-1185">Reference proteome</keyword>
<evidence type="ECO:0008006" key="3">
    <source>
        <dbReference type="Google" id="ProtNLM"/>
    </source>
</evidence>
<evidence type="ECO:0000313" key="1">
    <source>
        <dbReference type="EMBL" id="AFK07786.1"/>
    </source>
</evidence>
<dbReference type="PANTHER" id="PTHR24273">
    <property type="entry name" value="FI04643P-RELATED"/>
    <property type="match status" value="1"/>
</dbReference>
<dbReference type="AlphaFoldDB" id="I2F783"/>
<dbReference type="PANTHER" id="PTHR24273:SF32">
    <property type="entry name" value="HYALIN"/>
    <property type="match status" value="1"/>
</dbReference>